<proteinExistence type="predicted"/>
<dbReference type="EMBL" id="JACGWO010000007">
    <property type="protein sequence ID" value="KAK4423079.1"/>
    <property type="molecule type" value="Genomic_DNA"/>
</dbReference>
<accession>A0AAE2CIC8</accession>
<comment type="caution">
    <text evidence="1">The sequence shown here is derived from an EMBL/GenBank/DDBJ whole genome shotgun (WGS) entry which is preliminary data.</text>
</comment>
<reference evidence="1" key="2">
    <citation type="journal article" date="2024" name="Plant">
        <title>Genomic evolution and insights into agronomic trait innovations of Sesamum species.</title>
        <authorList>
            <person name="Miao H."/>
            <person name="Wang L."/>
            <person name="Qu L."/>
            <person name="Liu H."/>
            <person name="Sun Y."/>
            <person name="Le M."/>
            <person name="Wang Q."/>
            <person name="Wei S."/>
            <person name="Zheng Y."/>
            <person name="Lin W."/>
            <person name="Duan Y."/>
            <person name="Cao H."/>
            <person name="Xiong S."/>
            <person name="Wang X."/>
            <person name="Wei L."/>
            <person name="Li C."/>
            <person name="Ma Q."/>
            <person name="Ju M."/>
            <person name="Zhao R."/>
            <person name="Li G."/>
            <person name="Mu C."/>
            <person name="Tian Q."/>
            <person name="Mei H."/>
            <person name="Zhang T."/>
            <person name="Gao T."/>
            <person name="Zhang H."/>
        </authorList>
    </citation>
    <scope>NUCLEOTIDE SEQUENCE</scope>
    <source>
        <strain evidence="1">3651</strain>
    </source>
</reference>
<sequence length="126" mass="14890">MVNQKKLKAQLKYLYDVGWTKEQDTVFINTLPHGNPIETNWVIARKDERKRLTREKPFEKAYRYQGEAKWEKLRAILSLLAITERIRMKILFPTLPSTAKLMKALTSHIVCALDIGSPTMRWLIWF</sequence>
<evidence type="ECO:0000313" key="1">
    <source>
        <dbReference type="EMBL" id="KAK4423079.1"/>
    </source>
</evidence>
<dbReference type="Proteomes" id="UP001293254">
    <property type="component" value="Unassembled WGS sequence"/>
</dbReference>
<protein>
    <submittedName>
        <fullName evidence="1">Uncharacterized protein</fullName>
    </submittedName>
</protein>
<name>A0AAE2CIC8_9LAMI</name>
<gene>
    <name evidence="1" type="ORF">Salat_1890500</name>
</gene>
<keyword evidence="2" id="KW-1185">Reference proteome</keyword>
<dbReference type="AlphaFoldDB" id="A0AAE2CIC8"/>
<reference evidence="1" key="1">
    <citation type="submission" date="2020-06" db="EMBL/GenBank/DDBJ databases">
        <authorList>
            <person name="Li T."/>
            <person name="Hu X."/>
            <person name="Zhang T."/>
            <person name="Song X."/>
            <person name="Zhang H."/>
            <person name="Dai N."/>
            <person name="Sheng W."/>
            <person name="Hou X."/>
            <person name="Wei L."/>
        </authorList>
    </citation>
    <scope>NUCLEOTIDE SEQUENCE</scope>
    <source>
        <strain evidence="1">3651</strain>
        <tissue evidence="1">Leaf</tissue>
    </source>
</reference>
<organism evidence="1 2">
    <name type="scientific">Sesamum alatum</name>
    <dbReference type="NCBI Taxonomy" id="300844"/>
    <lineage>
        <taxon>Eukaryota</taxon>
        <taxon>Viridiplantae</taxon>
        <taxon>Streptophyta</taxon>
        <taxon>Embryophyta</taxon>
        <taxon>Tracheophyta</taxon>
        <taxon>Spermatophyta</taxon>
        <taxon>Magnoliopsida</taxon>
        <taxon>eudicotyledons</taxon>
        <taxon>Gunneridae</taxon>
        <taxon>Pentapetalae</taxon>
        <taxon>asterids</taxon>
        <taxon>lamiids</taxon>
        <taxon>Lamiales</taxon>
        <taxon>Pedaliaceae</taxon>
        <taxon>Sesamum</taxon>
    </lineage>
</organism>
<evidence type="ECO:0000313" key="2">
    <source>
        <dbReference type="Proteomes" id="UP001293254"/>
    </source>
</evidence>